<feature type="transmembrane region" description="Helical" evidence="5">
    <location>
        <begin position="21"/>
        <end position="39"/>
    </location>
</feature>
<dbReference type="PROSITE" id="PS50234">
    <property type="entry name" value="VWFA"/>
    <property type="match status" value="1"/>
</dbReference>
<gene>
    <name evidence="7" type="ORF">CHS0354_030077</name>
</gene>
<evidence type="ECO:0000256" key="1">
    <source>
        <dbReference type="ARBA" id="ARBA00022475"/>
    </source>
</evidence>
<evidence type="ECO:0000256" key="5">
    <source>
        <dbReference type="SAM" id="Phobius"/>
    </source>
</evidence>
<proteinExistence type="predicted"/>
<protein>
    <recommendedName>
        <fullName evidence="6">VWFA domain-containing protein</fullName>
    </recommendedName>
</protein>
<evidence type="ECO:0000313" key="7">
    <source>
        <dbReference type="EMBL" id="KAK3575745.1"/>
    </source>
</evidence>
<dbReference type="SMART" id="SM00327">
    <property type="entry name" value="VWA"/>
    <property type="match status" value="1"/>
</dbReference>
<feature type="domain" description="VWFA" evidence="6">
    <location>
        <begin position="56"/>
        <end position="237"/>
    </location>
</feature>
<evidence type="ECO:0000313" key="8">
    <source>
        <dbReference type="Proteomes" id="UP001195483"/>
    </source>
</evidence>
<evidence type="ECO:0000256" key="4">
    <source>
        <dbReference type="ARBA" id="ARBA00023136"/>
    </source>
</evidence>
<evidence type="ECO:0000256" key="3">
    <source>
        <dbReference type="ARBA" id="ARBA00022989"/>
    </source>
</evidence>
<keyword evidence="8" id="KW-1185">Reference proteome</keyword>
<organism evidence="7 8">
    <name type="scientific">Potamilus streckersoni</name>
    <dbReference type="NCBI Taxonomy" id="2493646"/>
    <lineage>
        <taxon>Eukaryota</taxon>
        <taxon>Metazoa</taxon>
        <taxon>Spiralia</taxon>
        <taxon>Lophotrochozoa</taxon>
        <taxon>Mollusca</taxon>
        <taxon>Bivalvia</taxon>
        <taxon>Autobranchia</taxon>
        <taxon>Heteroconchia</taxon>
        <taxon>Palaeoheterodonta</taxon>
        <taxon>Unionida</taxon>
        <taxon>Unionoidea</taxon>
        <taxon>Unionidae</taxon>
        <taxon>Ambleminae</taxon>
        <taxon>Lampsilini</taxon>
        <taxon>Potamilus</taxon>
    </lineage>
</organism>
<dbReference type="Proteomes" id="UP001195483">
    <property type="component" value="Unassembled WGS sequence"/>
</dbReference>
<comment type="caution">
    <text evidence="7">The sequence shown here is derived from an EMBL/GenBank/DDBJ whole genome shotgun (WGS) entry which is preliminary data.</text>
</comment>
<dbReference type="PANTHER" id="PTHR22550:SF5">
    <property type="entry name" value="LEUCINE ZIPPER PROTEIN 4"/>
    <property type="match status" value="1"/>
</dbReference>
<dbReference type="InterPro" id="IPR050768">
    <property type="entry name" value="UPF0353/GerABKA_families"/>
</dbReference>
<dbReference type="InterPro" id="IPR002035">
    <property type="entry name" value="VWF_A"/>
</dbReference>
<evidence type="ECO:0000256" key="2">
    <source>
        <dbReference type="ARBA" id="ARBA00022692"/>
    </source>
</evidence>
<keyword evidence="3 5" id="KW-1133">Transmembrane helix</keyword>
<keyword evidence="2 5" id="KW-0812">Transmembrane</keyword>
<dbReference type="InterPro" id="IPR036465">
    <property type="entry name" value="vWFA_dom_sf"/>
</dbReference>
<dbReference type="Pfam" id="PF13519">
    <property type="entry name" value="VWA_2"/>
    <property type="match status" value="1"/>
</dbReference>
<dbReference type="EMBL" id="JAEAOA010001795">
    <property type="protein sequence ID" value="KAK3575745.1"/>
    <property type="molecule type" value="Genomic_DNA"/>
</dbReference>
<reference evidence="7" key="1">
    <citation type="journal article" date="2021" name="Genome Biol. Evol.">
        <title>A High-Quality Reference Genome for a Parasitic Bivalve with Doubly Uniparental Inheritance (Bivalvia: Unionida).</title>
        <authorList>
            <person name="Smith C.H."/>
        </authorList>
    </citation>
    <scope>NUCLEOTIDE SEQUENCE</scope>
    <source>
        <strain evidence="7">CHS0354</strain>
    </source>
</reference>
<reference evidence="7" key="2">
    <citation type="journal article" date="2021" name="Genome Biol. Evol.">
        <title>Developing a high-quality reference genome for a parasitic bivalve with doubly uniparental inheritance (Bivalvia: Unionida).</title>
        <authorList>
            <person name="Smith C.H."/>
        </authorList>
    </citation>
    <scope>NUCLEOTIDE SEQUENCE</scope>
    <source>
        <strain evidence="7">CHS0354</strain>
        <tissue evidence="7">Mantle</tissue>
    </source>
</reference>
<sequence length="385" mass="43234">MEKRSRLISRDDNLLYKTAQIMRTGLYLTALFLLTIALMRPQGKPQKVETATVSKDIIILLDVSRSMLARDVVPNRLEKAKDIIRDLTGTLAGERIALITFSGAANMVSPLTTDYYFFLRALDKVNTDTVSKGGSEIGTALDYVRAVFAGTKEQEKKKRHVILITDGENLSSDPAKSARAMVNEEFVINPVSIGTSAGGKIPLSQTSSEYVTFNGQEVITRPDEAGLRELADISGGIFIPAGNARVEMGKIYKTLFFFDLPEREADSMTEIRRQNSDIKNRIRYATDAVNSLRDAWSYLQIIPEKKEYETMVRVAAEQAKRFYADIMEKHISDKPPLEIIQELLTREENIQKQLNTLKNISPGDPKVKQLIKEQQKIISLMNTLP</sequence>
<name>A0AAE0VGF1_9BIVA</name>
<keyword evidence="4 5" id="KW-0472">Membrane</keyword>
<reference evidence="7" key="3">
    <citation type="submission" date="2023-05" db="EMBL/GenBank/DDBJ databases">
        <authorList>
            <person name="Smith C.H."/>
        </authorList>
    </citation>
    <scope>NUCLEOTIDE SEQUENCE</scope>
    <source>
        <strain evidence="7">CHS0354</strain>
        <tissue evidence="7">Mantle</tissue>
    </source>
</reference>
<dbReference type="AlphaFoldDB" id="A0AAE0VGF1"/>
<evidence type="ECO:0000259" key="6">
    <source>
        <dbReference type="PROSITE" id="PS50234"/>
    </source>
</evidence>
<accession>A0AAE0VGF1</accession>
<dbReference type="Gene3D" id="3.40.50.410">
    <property type="entry name" value="von Willebrand factor, type A domain"/>
    <property type="match status" value="1"/>
</dbReference>
<keyword evidence="1" id="KW-1003">Cell membrane</keyword>
<dbReference type="PANTHER" id="PTHR22550">
    <property type="entry name" value="SPORE GERMINATION PROTEIN"/>
    <property type="match status" value="1"/>
</dbReference>
<dbReference type="SUPFAM" id="SSF53300">
    <property type="entry name" value="vWA-like"/>
    <property type="match status" value="1"/>
</dbReference>